<keyword evidence="1" id="KW-1133">Transmembrane helix</keyword>
<sequence>MKKQELQKNQRQVQQHLVVWVVLTIVLQLLTVFIHWPFVQYVAWLAAGYCAILIVLWCYLEWRILHLS</sequence>
<keyword evidence="1" id="KW-0472">Membrane</keyword>
<reference evidence="3" key="1">
    <citation type="submission" date="2023-06" db="EMBL/GenBank/DDBJ databases">
        <title>Identification and characterization of horizontal gene transfer across gut microbiota members of farm animals based on homology search.</title>
        <authorList>
            <person name="Zeman M."/>
            <person name="Kubasova T."/>
            <person name="Jahodarova E."/>
            <person name="Nykrynova M."/>
            <person name="Rychlik I."/>
        </authorList>
    </citation>
    <scope>NUCLEOTIDE SEQUENCE [LARGE SCALE GENOMIC DNA]</scope>
    <source>
        <strain evidence="3">105_WCHN</strain>
    </source>
</reference>
<proteinExistence type="predicted"/>
<keyword evidence="3" id="KW-1185">Reference proteome</keyword>
<accession>A0ABT7VPQ6</accession>
<feature type="transmembrane region" description="Helical" evidence="1">
    <location>
        <begin position="42"/>
        <end position="60"/>
    </location>
</feature>
<organism evidence="2 3">
    <name type="scientific">Limosilactobacillus panis</name>
    <dbReference type="NCBI Taxonomy" id="47493"/>
    <lineage>
        <taxon>Bacteria</taxon>
        <taxon>Bacillati</taxon>
        <taxon>Bacillota</taxon>
        <taxon>Bacilli</taxon>
        <taxon>Lactobacillales</taxon>
        <taxon>Lactobacillaceae</taxon>
        <taxon>Limosilactobacillus</taxon>
    </lineage>
</organism>
<reference evidence="2 3" key="2">
    <citation type="submission" date="2023-06" db="EMBL/GenBank/DDBJ databases">
        <title>Identification and characterization of horizontal gene transfer across gut microbiota members of farm animals based on homology search.</title>
        <authorList>
            <person name="Schwarzerova J."/>
            <person name="Nykrynova M."/>
            <person name="Jureckova K."/>
            <person name="Cejkova D."/>
            <person name="Rychlik I."/>
        </authorList>
    </citation>
    <scope>NUCLEOTIDE SEQUENCE [LARGE SCALE GENOMIC DNA]</scope>
    <source>
        <strain evidence="2 3">105_WCHN</strain>
    </source>
</reference>
<gene>
    <name evidence="2" type="ORF">QUW46_09110</name>
</gene>
<reference evidence="2 3" key="3">
    <citation type="submission" date="2023-06" db="EMBL/GenBank/DDBJ databases">
        <authorList>
            <person name="Zeman M."/>
            <person name="Kubasova T."/>
            <person name="Jahodarova E."/>
            <person name="Nykrynova M."/>
            <person name="Rychlik I."/>
        </authorList>
    </citation>
    <scope>NUCLEOTIDE SEQUENCE [LARGE SCALE GENOMIC DNA]</scope>
    <source>
        <strain evidence="2 3">105_WCHN</strain>
    </source>
</reference>
<evidence type="ECO:0000256" key="1">
    <source>
        <dbReference type="SAM" id="Phobius"/>
    </source>
</evidence>
<dbReference type="EMBL" id="JAUDEO010000093">
    <property type="protein sequence ID" value="MDM8334709.1"/>
    <property type="molecule type" value="Genomic_DNA"/>
</dbReference>
<protein>
    <submittedName>
        <fullName evidence="2">Uncharacterized protein</fullName>
    </submittedName>
</protein>
<evidence type="ECO:0000313" key="2">
    <source>
        <dbReference type="EMBL" id="MDM8334709.1"/>
    </source>
</evidence>
<name>A0ABT7VPQ6_9LACO</name>
<comment type="caution">
    <text evidence="2">The sequence shown here is derived from an EMBL/GenBank/DDBJ whole genome shotgun (WGS) entry which is preliminary data.</text>
</comment>
<evidence type="ECO:0000313" key="3">
    <source>
        <dbReference type="Proteomes" id="UP001529423"/>
    </source>
</evidence>
<dbReference type="Proteomes" id="UP001529423">
    <property type="component" value="Unassembled WGS sequence"/>
</dbReference>
<feature type="transmembrane region" description="Helical" evidence="1">
    <location>
        <begin position="17"/>
        <end position="36"/>
    </location>
</feature>
<keyword evidence="1" id="KW-0812">Transmembrane</keyword>